<protein>
    <submittedName>
        <fullName evidence="2">Uncharacterized protein</fullName>
    </submittedName>
</protein>
<feature type="compositionally biased region" description="Low complexity" evidence="1">
    <location>
        <begin position="54"/>
        <end position="70"/>
    </location>
</feature>
<dbReference type="KEGG" id="phm:PSMK_23750"/>
<feature type="compositionally biased region" description="Basic residues" evidence="1">
    <location>
        <begin position="87"/>
        <end position="101"/>
    </location>
</feature>
<proteinExistence type="predicted"/>
<feature type="compositionally biased region" description="Gly residues" evidence="1">
    <location>
        <begin position="14"/>
        <end position="23"/>
    </location>
</feature>
<dbReference type="AlphaFoldDB" id="I0IGZ6"/>
<name>I0IGZ6_PHYMF</name>
<reference evidence="2 3" key="1">
    <citation type="submission" date="2012-02" db="EMBL/GenBank/DDBJ databases">
        <title>Complete genome sequence of Phycisphaera mikurensis NBRC 102666.</title>
        <authorList>
            <person name="Ankai A."/>
            <person name="Hosoyama A."/>
            <person name="Terui Y."/>
            <person name="Sekine M."/>
            <person name="Fukai R."/>
            <person name="Kato Y."/>
            <person name="Nakamura S."/>
            <person name="Yamada-Narita S."/>
            <person name="Kawakoshi A."/>
            <person name="Fukunaga Y."/>
            <person name="Yamazaki S."/>
            <person name="Fujita N."/>
        </authorList>
    </citation>
    <scope>NUCLEOTIDE SEQUENCE [LARGE SCALE GENOMIC DNA]</scope>
    <source>
        <strain evidence="3">NBRC 102666 / KCTC 22515 / FYK2301M01</strain>
    </source>
</reference>
<dbReference type="STRING" id="1142394.PSMK_23750"/>
<accession>I0IGZ6</accession>
<evidence type="ECO:0000256" key="1">
    <source>
        <dbReference type="SAM" id="MobiDB-lite"/>
    </source>
</evidence>
<dbReference type="EMBL" id="AP012338">
    <property type="protein sequence ID" value="BAM04534.1"/>
    <property type="molecule type" value="Genomic_DNA"/>
</dbReference>
<sequence length="101" mass="10601">MTLLRGRLPPGPRGAAGGGGLRVSGGRRRGACIRLEANPGTPRPEASTDPHPGRVAAGATRASAARPACRGMCRAPPQADGPEWPRRRLPCRPAVKKRNPR</sequence>
<feature type="region of interest" description="Disordered" evidence="1">
    <location>
        <begin position="1"/>
        <end position="101"/>
    </location>
</feature>
<dbReference type="Proteomes" id="UP000007881">
    <property type="component" value="Chromosome"/>
</dbReference>
<evidence type="ECO:0000313" key="3">
    <source>
        <dbReference type="Proteomes" id="UP000007881"/>
    </source>
</evidence>
<evidence type="ECO:0000313" key="2">
    <source>
        <dbReference type="EMBL" id="BAM04534.1"/>
    </source>
</evidence>
<gene>
    <name evidence="2" type="ordered locus">PSMK_23750</name>
</gene>
<keyword evidence="3" id="KW-1185">Reference proteome</keyword>
<dbReference type="HOGENOM" id="CLU_2288940_0_0_0"/>
<organism evidence="2 3">
    <name type="scientific">Phycisphaera mikurensis (strain NBRC 102666 / KCTC 22515 / FYK2301M01)</name>
    <dbReference type="NCBI Taxonomy" id="1142394"/>
    <lineage>
        <taxon>Bacteria</taxon>
        <taxon>Pseudomonadati</taxon>
        <taxon>Planctomycetota</taxon>
        <taxon>Phycisphaerae</taxon>
        <taxon>Phycisphaerales</taxon>
        <taxon>Phycisphaeraceae</taxon>
        <taxon>Phycisphaera</taxon>
    </lineage>
</organism>